<evidence type="ECO:0000313" key="7">
    <source>
        <dbReference type="Proteomes" id="UP001183648"/>
    </source>
</evidence>
<dbReference type="PANTHER" id="PTHR43742">
    <property type="entry name" value="TRIMETHYLAMINE-N-OXIDE REDUCTASE"/>
    <property type="match status" value="1"/>
</dbReference>
<keyword evidence="2" id="KW-0479">Metal-binding</keyword>
<dbReference type="Gene3D" id="3.40.228.10">
    <property type="entry name" value="Dimethylsulfoxide Reductase, domain 2"/>
    <property type="match status" value="1"/>
</dbReference>
<name>A0ABU2C1P2_9ACTN</name>
<evidence type="ECO:0000256" key="1">
    <source>
        <dbReference type="ARBA" id="ARBA00010312"/>
    </source>
</evidence>
<dbReference type="RefSeq" id="WP_310306323.1">
    <property type="nucleotide sequence ID" value="NZ_BAAAPS010000006.1"/>
</dbReference>
<reference evidence="6 7" key="1">
    <citation type="submission" date="2023-07" db="EMBL/GenBank/DDBJ databases">
        <title>Sequencing the genomes of 1000 actinobacteria strains.</title>
        <authorList>
            <person name="Klenk H.-P."/>
        </authorList>
    </citation>
    <scope>NUCLEOTIDE SEQUENCE [LARGE SCALE GENOMIC DNA]</scope>
    <source>
        <strain evidence="6 7">DSM 19426</strain>
    </source>
</reference>
<evidence type="ECO:0000256" key="2">
    <source>
        <dbReference type="ARBA" id="ARBA00022723"/>
    </source>
</evidence>
<dbReference type="InterPro" id="IPR009010">
    <property type="entry name" value="Asp_de-COase-like_dom_sf"/>
</dbReference>
<accession>A0ABU2C1P2</accession>
<dbReference type="SUPFAM" id="SSF50692">
    <property type="entry name" value="ADC-like"/>
    <property type="match status" value="1"/>
</dbReference>
<dbReference type="GO" id="GO:0008863">
    <property type="term" value="F:formate dehydrogenase (NAD+) activity"/>
    <property type="evidence" value="ECO:0007669"/>
    <property type="project" value="UniProtKB-EC"/>
</dbReference>
<protein>
    <submittedName>
        <fullName evidence="6">Formate dehydrogenase</fullName>
        <ecNumber evidence="6">1.17.1.9</ecNumber>
    </submittedName>
</protein>
<dbReference type="SUPFAM" id="SSF53706">
    <property type="entry name" value="Formate dehydrogenase/DMSO reductase, domains 1-3"/>
    <property type="match status" value="1"/>
</dbReference>
<evidence type="ECO:0000259" key="5">
    <source>
        <dbReference type="PROSITE" id="PS51669"/>
    </source>
</evidence>
<dbReference type="InterPro" id="IPR006656">
    <property type="entry name" value="Mopterin_OxRdtase"/>
</dbReference>
<keyword evidence="3" id="KW-0408">Iron</keyword>
<proteinExistence type="inferred from homology"/>
<dbReference type="Gene3D" id="2.20.25.90">
    <property type="entry name" value="ADC-like domains"/>
    <property type="match status" value="1"/>
</dbReference>
<dbReference type="InterPro" id="IPR050612">
    <property type="entry name" value="Prok_Mopterin_Oxidored"/>
</dbReference>
<dbReference type="EMBL" id="JAVDYG010000001">
    <property type="protein sequence ID" value="MDR7364560.1"/>
    <property type="molecule type" value="Genomic_DNA"/>
</dbReference>
<keyword evidence="7" id="KW-1185">Reference proteome</keyword>
<dbReference type="Gene3D" id="3.40.50.740">
    <property type="match status" value="1"/>
</dbReference>
<evidence type="ECO:0000313" key="6">
    <source>
        <dbReference type="EMBL" id="MDR7364560.1"/>
    </source>
</evidence>
<evidence type="ECO:0000256" key="3">
    <source>
        <dbReference type="ARBA" id="ARBA00023004"/>
    </source>
</evidence>
<dbReference type="InterPro" id="IPR006963">
    <property type="entry name" value="Mopterin_OxRdtase_4Fe-4S_dom"/>
</dbReference>
<dbReference type="InterPro" id="IPR006657">
    <property type="entry name" value="MoPterin_dinucl-bd_dom"/>
</dbReference>
<dbReference type="Pfam" id="PF01568">
    <property type="entry name" value="Molydop_binding"/>
    <property type="match status" value="1"/>
</dbReference>
<feature type="domain" description="4Fe-4S Mo/W bis-MGD-type" evidence="5">
    <location>
        <begin position="2"/>
        <end position="58"/>
    </location>
</feature>
<dbReference type="PANTHER" id="PTHR43742:SF2">
    <property type="entry name" value="ASSIMILATORY NITRATE REDUCTASE CATALYTIC SUBUNIT"/>
    <property type="match status" value="1"/>
</dbReference>
<comment type="similarity">
    <text evidence="1">Belongs to the prokaryotic molybdopterin-containing oxidoreductase family.</text>
</comment>
<dbReference type="Pfam" id="PF00384">
    <property type="entry name" value="Molybdopterin"/>
    <property type="match status" value="1"/>
</dbReference>
<gene>
    <name evidence="6" type="ORF">J2S63_004113</name>
</gene>
<keyword evidence="4" id="KW-0411">Iron-sulfur</keyword>
<dbReference type="EC" id="1.17.1.9" evidence="6"/>
<organism evidence="6 7">
    <name type="scientific">Nocardioides marmoribigeumensis</name>
    <dbReference type="NCBI Taxonomy" id="433649"/>
    <lineage>
        <taxon>Bacteria</taxon>
        <taxon>Bacillati</taxon>
        <taxon>Actinomycetota</taxon>
        <taxon>Actinomycetes</taxon>
        <taxon>Propionibacteriales</taxon>
        <taxon>Nocardioidaceae</taxon>
        <taxon>Nocardioides</taxon>
    </lineage>
</organism>
<sequence length="727" mass="78310">MQTQKVTFCRICEAHCGLVATVEDDRLLQLRPDPEHPLSRGFTCPKGIAMADVQNDPDRVLHPLRRTASGDFEQVSWDEALDDIATRLARVYDDHGGRSIGWYFGNPTAFSYSHVLWLQGLIMALGLEHVYSAGSQDVNNRFVASTLLYGHAASVPVPDLARTDLLLMIGANPVVSHGSLVSAPRMKEDLRAITARGGRVVVVDPRRTETAALFEHVPVRPDGDAWLLLSLLHVIFAEGLADEAAIRAQSTGVDALRDAAASYSPEMTASRTGLEPDEVRQLARDLATAGSAAVYGRTGSCLGNHGTLVSYLMDALALVTGNLDREGGNLFGRNPLPLERVGELAGVLSYDRRRSRVGGFPDILGTWPAAVMAKEIRQPGAGQLRALFVSAGNPVLSVPNGPELASALGELDLLVSLDLYVNETNKHADYVLPTTTWLEREDVPVASLSLYTVPFIHFTEATVAPYGEARPEWRIIDDLCDRMGITPFAPTRLLSPGPVPATVGRAAGRALTAVRRRLPRLTPERVLDLALRAGSVGRGVPRLTLARLRRHPHGLVLGTGLSGGRLGEVAKGGRVRLDAPVILEELSRLGAARGADEEFPLQLIGLRELRSHNSWMHNAPTLMKGRNRRHGMRINPKDAADAGVAEGQPCRVRSAYGEIEVPAMLTDEVREGTIAIPHGWGHQGGWTTANRAGGANVNLLASTDPDDLEKLAGMAVLNGIPVRVSPA</sequence>
<evidence type="ECO:0000256" key="4">
    <source>
        <dbReference type="ARBA" id="ARBA00023014"/>
    </source>
</evidence>
<dbReference type="SMART" id="SM00926">
    <property type="entry name" value="Molybdop_Fe4S4"/>
    <property type="match status" value="1"/>
</dbReference>
<dbReference type="Gene3D" id="2.40.40.20">
    <property type="match status" value="1"/>
</dbReference>
<dbReference type="PROSITE" id="PS51669">
    <property type="entry name" value="4FE4S_MOW_BIS_MGD"/>
    <property type="match status" value="1"/>
</dbReference>
<comment type="caution">
    <text evidence="6">The sequence shown here is derived from an EMBL/GenBank/DDBJ whole genome shotgun (WGS) entry which is preliminary data.</text>
</comment>
<dbReference type="Pfam" id="PF04879">
    <property type="entry name" value="Molybdop_Fe4S4"/>
    <property type="match status" value="1"/>
</dbReference>
<dbReference type="Proteomes" id="UP001183648">
    <property type="component" value="Unassembled WGS sequence"/>
</dbReference>
<keyword evidence="6" id="KW-0560">Oxidoreductase</keyword>